<name>A0A0E9VXF8_ANGAN</name>
<keyword evidence="1" id="KW-0812">Transmembrane</keyword>
<keyword evidence="1" id="KW-0472">Membrane</keyword>
<evidence type="ECO:0000256" key="1">
    <source>
        <dbReference type="SAM" id="Phobius"/>
    </source>
</evidence>
<evidence type="ECO:0000313" key="2">
    <source>
        <dbReference type="EMBL" id="JAH81948.1"/>
    </source>
</evidence>
<dbReference type="AlphaFoldDB" id="A0A0E9VXF8"/>
<protein>
    <submittedName>
        <fullName evidence="2">Uncharacterized protein</fullName>
    </submittedName>
</protein>
<organism evidence="2">
    <name type="scientific">Anguilla anguilla</name>
    <name type="common">European freshwater eel</name>
    <name type="synonym">Muraena anguilla</name>
    <dbReference type="NCBI Taxonomy" id="7936"/>
    <lineage>
        <taxon>Eukaryota</taxon>
        <taxon>Metazoa</taxon>
        <taxon>Chordata</taxon>
        <taxon>Craniata</taxon>
        <taxon>Vertebrata</taxon>
        <taxon>Euteleostomi</taxon>
        <taxon>Actinopterygii</taxon>
        <taxon>Neopterygii</taxon>
        <taxon>Teleostei</taxon>
        <taxon>Anguilliformes</taxon>
        <taxon>Anguillidae</taxon>
        <taxon>Anguilla</taxon>
    </lineage>
</organism>
<reference evidence="2" key="2">
    <citation type="journal article" date="2015" name="Fish Shellfish Immunol.">
        <title>Early steps in the European eel (Anguilla anguilla)-Vibrio vulnificus interaction in the gills: Role of the RtxA13 toxin.</title>
        <authorList>
            <person name="Callol A."/>
            <person name="Pajuelo D."/>
            <person name="Ebbesson L."/>
            <person name="Teles M."/>
            <person name="MacKenzie S."/>
            <person name="Amaro C."/>
        </authorList>
    </citation>
    <scope>NUCLEOTIDE SEQUENCE</scope>
</reference>
<reference evidence="2" key="1">
    <citation type="submission" date="2014-11" db="EMBL/GenBank/DDBJ databases">
        <authorList>
            <person name="Amaro Gonzalez C."/>
        </authorList>
    </citation>
    <scope>NUCLEOTIDE SEQUENCE</scope>
</reference>
<feature type="transmembrane region" description="Helical" evidence="1">
    <location>
        <begin position="6"/>
        <end position="21"/>
    </location>
</feature>
<dbReference type="EMBL" id="GBXM01026629">
    <property type="protein sequence ID" value="JAH81948.1"/>
    <property type="molecule type" value="Transcribed_RNA"/>
</dbReference>
<accession>A0A0E9VXF8</accession>
<keyword evidence="1" id="KW-1133">Transmembrane helix</keyword>
<sequence length="31" mass="3488">MLGSKGNGICLFLGLLVYFWLHKYQAVSILC</sequence>
<proteinExistence type="predicted"/>